<protein>
    <submittedName>
        <fullName evidence="2">Uncharacterized protein</fullName>
    </submittedName>
</protein>
<dbReference type="Gramene" id="ORUFI09G14240.1">
    <property type="protein sequence ID" value="ORUFI09G14240.1"/>
    <property type="gene ID" value="ORUFI09G14240"/>
</dbReference>
<evidence type="ECO:0000313" key="2">
    <source>
        <dbReference type="EnsemblPlants" id="ORUFI09G14240.1"/>
    </source>
</evidence>
<evidence type="ECO:0000256" key="1">
    <source>
        <dbReference type="SAM" id="MobiDB-lite"/>
    </source>
</evidence>
<dbReference type="HOGENOM" id="CLU_2642439_0_0_1"/>
<dbReference type="EnsemblPlants" id="ORUFI09G14240.1">
    <property type="protein sequence ID" value="ORUFI09G14240.1"/>
    <property type="gene ID" value="ORUFI09G14240"/>
</dbReference>
<reference evidence="3" key="1">
    <citation type="submission" date="2013-06" db="EMBL/GenBank/DDBJ databases">
        <authorList>
            <person name="Zhao Q."/>
        </authorList>
    </citation>
    <scope>NUCLEOTIDE SEQUENCE</scope>
    <source>
        <strain evidence="3">cv. W1943</strain>
    </source>
</reference>
<name>A0A0E0QSI4_ORYRU</name>
<reference evidence="2" key="2">
    <citation type="submission" date="2015-06" db="UniProtKB">
        <authorList>
            <consortium name="EnsemblPlants"/>
        </authorList>
    </citation>
    <scope>IDENTIFICATION</scope>
</reference>
<evidence type="ECO:0000313" key="3">
    <source>
        <dbReference type="Proteomes" id="UP000008022"/>
    </source>
</evidence>
<sequence length="77" mass="8312">MLGGGATLDGRDGDGSAGWPRVEAEAVQLDGHRPWRREAERSDADARRLREAASDHRGRRQPSQMWPGTEATSTAGA</sequence>
<dbReference type="AlphaFoldDB" id="A0A0E0QSI4"/>
<feature type="compositionally biased region" description="Polar residues" evidence="1">
    <location>
        <begin position="61"/>
        <end position="77"/>
    </location>
</feature>
<proteinExistence type="predicted"/>
<accession>A0A0E0QSI4</accession>
<feature type="region of interest" description="Disordered" evidence="1">
    <location>
        <begin position="1"/>
        <end position="77"/>
    </location>
</feature>
<keyword evidence="3" id="KW-1185">Reference proteome</keyword>
<organism evidence="2 3">
    <name type="scientific">Oryza rufipogon</name>
    <name type="common">Brownbeard rice</name>
    <name type="synonym">Asian wild rice</name>
    <dbReference type="NCBI Taxonomy" id="4529"/>
    <lineage>
        <taxon>Eukaryota</taxon>
        <taxon>Viridiplantae</taxon>
        <taxon>Streptophyta</taxon>
        <taxon>Embryophyta</taxon>
        <taxon>Tracheophyta</taxon>
        <taxon>Spermatophyta</taxon>
        <taxon>Magnoliopsida</taxon>
        <taxon>Liliopsida</taxon>
        <taxon>Poales</taxon>
        <taxon>Poaceae</taxon>
        <taxon>BOP clade</taxon>
        <taxon>Oryzoideae</taxon>
        <taxon>Oryzeae</taxon>
        <taxon>Oryzinae</taxon>
        <taxon>Oryza</taxon>
    </lineage>
</organism>
<feature type="compositionally biased region" description="Basic and acidic residues" evidence="1">
    <location>
        <begin position="30"/>
        <end position="56"/>
    </location>
</feature>
<dbReference type="Proteomes" id="UP000008022">
    <property type="component" value="Unassembled WGS sequence"/>
</dbReference>